<gene>
    <name evidence="3" type="ORF">Bhyg_08866</name>
</gene>
<dbReference type="AlphaFoldDB" id="A0A9Q0N6F7"/>
<proteinExistence type="predicted"/>
<protein>
    <recommendedName>
        <fullName evidence="2">Chitin-binding type-4 domain-containing protein</fullName>
    </recommendedName>
</protein>
<dbReference type="Proteomes" id="UP001151699">
    <property type="component" value="Chromosome B"/>
</dbReference>
<organism evidence="3 4">
    <name type="scientific">Pseudolycoriella hygida</name>
    <dbReference type="NCBI Taxonomy" id="35572"/>
    <lineage>
        <taxon>Eukaryota</taxon>
        <taxon>Metazoa</taxon>
        <taxon>Ecdysozoa</taxon>
        <taxon>Arthropoda</taxon>
        <taxon>Hexapoda</taxon>
        <taxon>Insecta</taxon>
        <taxon>Pterygota</taxon>
        <taxon>Neoptera</taxon>
        <taxon>Endopterygota</taxon>
        <taxon>Diptera</taxon>
        <taxon>Nematocera</taxon>
        <taxon>Sciaroidea</taxon>
        <taxon>Sciaridae</taxon>
        <taxon>Pseudolycoriella</taxon>
    </lineage>
</organism>
<keyword evidence="4" id="KW-1185">Reference proteome</keyword>
<dbReference type="EMBL" id="WJQU01000002">
    <property type="protein sequence ID" value="KAJ6643901.1"/>
    <property type="molecule type" value="Genomic_DNA"/>
</dbReference>
<feature type="signal peptide" evidence="1">
    <location>
        <begin position="1"/>
        <end position="29"/>
    </location>
</feature>
<feature type="domain" description="Chitin-binding type-4" evidence="2">
    <location>
        <begin position="70"/>
        <end position="220"/>
    </location>
</feature>
<keyword evidence="1" id="KW-0732">Signal</keyword>
<evidence type="ECO:0000259" key="2">
    <source>
        <dbReference type="Pfam" id="PF03067"/>
    </source>
</evidence>
<reference evidence="3" key="1">
    <citation type="submission" date="2022-07" db="EMBL/GenBank/DDBJ databases">
        <authorList>
            <person name="Trinca V."/>
            <person name="Uliana J.V.C."/>
            <person name="Torres T.T."/>
            <person name="Ward R.J."/>
            <person name="Monesi N."/>
        </authorList>
    </citation>
    <scope>NUCLEOTIDE SEQUENCE</scope>
    <source>
        <strain evidence="3">HSMRA1968</strain>
        <tissue evidence="3">Whole embryos</tissue>
    </source>
</reference>
<sequence length="223" mass="25155">MKSLTTLAVCNNMKLCISLILVAVSCANAHVFLSEPIARTSIQLRPEFGAQQPFWWDNFGVWCNNVQQDTQFSRCGRCGEAQGNRDASQGGIFDKNIIVATYTAGSVIPITARYQAAHYGGFQVELCPQQTETDNCFQVLPMVSSQQRIINGNRLCTPYDNRPGGQYDITVNVRLPANVRCNRCTIRFTHRTFYPWSHEWVNDSCFTPNPTQTFRNCADVRIV</sequence>
<evidence type="ECO:0000256" key="1">
    <source>
        <dbReference type="SAM" id="SignalP"/>
    </source>
</evidence>
<accession>A0A9Q0N6F7</accession>
<evidence type="ECO:0000313" key="3">
    <source>
        <dbReference type="EMBL" id="KAJ6643901.1"/>
    </source>
</evidence>
<dbReference type="OrthoDB" id="550577at2759"/>
<dbReference type="Pfam" id="PF03067">
    <property type="entry name" value="LPMO_10"/>
    <property type="match status" value="1"/>
</dbReference>
<feature type="chain" id="PRO_5040383482" description="Chitin-binding type-4 domain-containing protein" evidence="1">
    <location>
        <begin position="30"/>
        <end position="223"/>
    </location>
</feature>
<comment type="caution">
    <text evidence="3">The sequence shown here is derived from an EMBL/GenBank/DDBJ whole genome shotgun (WGS) entry which is preliminary data.</text>
</comment>
<dbReference type="InterPro" id="IPR004302">
    <property type="entry name" value="Cellulose/chitin-bd_N"/>
</dbReference>
<name>A0A9Q0N6F7_9DIPT</name>
<evidence type="ECO:0000313" key="4">
    <source>
        <dbReference type="Proteomes" id="UP001151699"/>
    </source>
</evidence>
<dbReference type="PROSITE" id="PS51257">
    <property type="entry name" value="PROKAR_LIPOPROTEIN"/>
    <property type="match status" value="1"/>
</dbReference>